<dbReference type="AlphaFoldDB" id="A0A821YLY2"/>
<reference evidence="1" key="1">
    <citation type="submission" date="2021-02" db="EMBL/GenBank/DDBJ databases">
        <authorList>
            <person name="Nowell W R."/>
        </authorList>
    </citation>
    <scope>NUCLEOTIDE SEQUENCE</scope>
</reference>
<comment type="caution">
    <text evidence="1">The sequence shown here is derived from an EMBL/GenBank/DDBJ whole genome shotgun (WGS) entry which is preliminary data.</text>
</comment>
<dbReference type="EMBL" id="CAJOBP010095563">
    <property type="protein sequence ID" value="CAF4961101.1"/>
    <property type="molecule type" value="Genomic_DNA"/>
</dbReference>
<gene>
    <name evidence="1" type="ORF">UJA718_LOCUS48248</name>
</gene>
<evidence type="ECO:0000313" key="1">
    <source>
        <dbReference type="EMBL" id="CAF4961101.1"/>
    </source>
</evidence>
<evidence type="ECO:0000313" key="2">
    <source>
        <dbReference type="Proteomes" id="UP000663873"/>
    </source>
</evidence>
<proteinExistence type="predicted"/>
<accession>A0A821YLY2</accession>
<feature type="non-terminal residue" evidence="1">
    <location>
        <position position="80"/>
    </location>
</feature>
<organism evidence="1 2">
    <name type="scientific">Rotaria socialis</name>
    <dbReference type="NCBI Taxonomy" id="392032"/>
    <lineage>
        <taxon>Eukaryota</taxon>
        <taxon>Metazoa</taxon>
        <taxon>Spiralia</taxon>
        <taxon>Gnathifera</taxon>
        <taxon>Rotifera</taxon>
        <taxon>Eurotatoria</taxon>
        <taxon>Bdelloidea</taxon>
        <taxon>Philodinida</taxon>
        <taxon>Philodinidae</taxon>
        <taxon>Rotaria</taxon>
    </lineage>
</organism>
<protein>
    <submittedName>
        <fullName evidence="1">Uncharacterized protein</fullName>
    </submittedName>
</protein>
<keyword evidence="2" id="KW-1185">Reference proteome</keyword>
<dbReference type="Proteomes" id="UP000663873">
    <property type="component" value="Unassembled WGS sequence"/>
</dbReference>
<name>A0A821YLY2_9BILA</name>
<sequence>TPPMRFAYEVVKGMRACGLDKMNYEDFLIDYQLRHGNAHCPNPAEYGYPTIDRLFNAIRIVALTRGHRQTKTISLTDEFR</sequence>
<feature type="non-terminal residue" evidence="1">
    <location>
        <position position="1"/>
    </location>
</feature>